<dbReference type="WBParaSite" id="EgrG_000942600">
    <property type="protein sequence ID" value="EgrG_000942600"/>
    <property type="gene ID" value="EgrG_000942600"/>
</dbReference>
<dbReference type="GO" id="GO:0000978">
    <property type="term" value="F:RNA polymerase II cis-regulatory region sequence-specific DNA binding"/>
    <property type="evidence" value="ECO:0007669"/>
    <property type="project" value="TreeGrafter"/>
</dbReference>
<dbReference type="GO" id="GO:0008270">
    <property type="term" value="F:zinc ion binding"/>
    <property type="evidence" value="ECO:0007669"/>
    <property type="project" value="UniProtKB-KW"/>
</dbReference>
<name>A0A068X2H9_ECHGR</name>
<reference evidence="9 10" key="1">
    <citation type="journal article" date="2013" name="Nature">
        <title>The genomes of four tapeworm species reveal adaptations to parasitism.</title>
        <authorList>
            <person name="Tsai I.J."/>
            <person name="Zarowiecki M."/>
            <person name="Holroyd N."/>
            <person name="Garciarrubio A."/>
            <person name="Sanchez-Flores A."/>
            <person name="Brooks K.L."/>
            <person name="Tracey A."/>
            <person name="Bobes R.J."/>
            <person name="Fragoso G."/>
            <person name="Sciutto E."/>
            <person name="Aslett M."/>
            <person name="Beasley H."/>
            <person name="Bennett H.M."/>
            <person name="Cai J."/>
            <person name="Camicia F."/>
            <person name="Clark R."/>
            <person name="Cucher M."/>
            <person name="De Silva N."/>
            <person name="Day T.A."/>
            <person name="Deplazes P."/>
            <person name="Estrada K."/>
            <person name="Fernandez C."/>
            <person name="Holland P.W."/>
            <person name="Hou J."/>
            <person name="Hu S."/>
            <person name="Huckvale T."/>
            <person name="Hung S.S."/>
            <person name="Kamenetzky L."/>
            <person name="Keane J.A."/>
            <person name="Kiss F."/>
            <person name="Koziol U."/>
            <person name="Lambert O."/>
            <person name="Liu K."/>
            <person name="Luo X."/>
            <person name="Luo Y."/>
            <person name="Macchiaroli N."/>
            <person name="Nichol S."/>
            <person name="Paps J."/>
            <person name="Parkinson J."/>
            <person name="Pouchkina-Stantcheva N."/>
            <person name="Riddiford N."/>
            <person name="Rosenzvit M."/>
            <person name="Salinas G."/>
            <person name="Wasmuth J.D."/>
            <person name="Zamanian M."/>
            <person name="Zheng Y."/>
            <person name="Cai X."/>
            <person name="Soberon X."/>
            <person name="Olson P.D."/>
            <person name="Laclette J.P."/>
            <person name="Brehm K."/>
            <person name="Berriman M."/>
            <person name="Garciarrubio A."/>
            <person name="Bobes R.J."/>
            <person name="Fragoso G."/>
            <person name="Sanchez-Flores A."/>
            <person name="Estrada K."/>
            <person name="Cevallos M.A."/>
            <person name="Morett E."/>
            <person name="Gonzalez V."/>
            <person name="Portillo T."/>
            <person name="Ochoa-Leyva A."/>
            <person name="Jose M.V."/>
            <person name="Sciutto E."/>
            <person name="Landa A."/>
            <person name="Jimenez L."/>
            <person name="Valdes V."/>
            <person name="Carrero J.C."/>
            <person name="Larralde C."/>
            <person name="Morales-Montor J."/>
            <person name="Limon-Lason J."/>
            <person name="Soberon X."/>
            <person name="Laclette J.P."/>
        </authorList>
    </citation>
    <scope>NUCLEOTIDE SEQUENCE [LARGE SCALE GENOMIC DNA]</scope>
</reference>
<dbReference type="InterPro" id="IPR008598">
    <property type="entry name" value="Di19_Zn-bd"/>
</dbReference>
<dbReference type="Pfam" id="PF05605">
    <property type="entry name" value="zf-Di19"/>
    <property type="match status" value="1"/>
</dbReference>
<dbReference type="FunFam" id="3.30.160.60:FF:001498">
    <property type="entry name" value="Zinc finger protein 404"/>
    <property type="match status" value="1"/>
</dbReference>
<keyword evidence="4 7" id="KW-0863">Zinc-finger</keyword>
<protein>
    <submittedName>
        <fullName evidence="9 11">Zinc finger protein</fullName>
    </submittedName>
</protein>
<dbReference type="Pfam" id="PF00096">
    <property type="entry name" value="zf-C2H2"/>
    <property type="match status" value="2"/>
</dbReference>
<reference evidence="11" key="3">
    <citation type="submission" date="2020-10" db="UniProtKB">
        <authorList>
            <consortium name="WormBaseParasite"/>
        </authorList>
    </citation>
    <scope>IDENTIFICATION</scope>
</reference>
<dbReference type="Proteomes" id="UP000492820">
    <property type="component" value="Unassembled WGS sequence"/>
</dbReference>
<feature type="domain" description="C2H2-type" evidence="8">
    <location>
        <begin position="210"/>
        <end position="237"/>
    </location>
</feature>
<feature type="domain" description="C2H2-type" evidence="8">
    <location>
        <begin position="184"/>
        <end position="211"/>
    </location>
</feature>
<gene>
    <name evidence="9" type="ORF">EgrG_000942600</name>
</gene>
<feature type="domain" description="C2H2-type" evidence="8">
    <location>
        <begin position="238"/>
        <end position="265"/>
    </location>
</feature>
<evidence type="ECO:0000256" key="2">
    <source>
        <dbReference type="ARBA" id="ARBA00022723"/>
    </source>
</evidence>
<dbReference type="InterPro" id="IPR050527">
    <property type="entry name" value="Snail/Krueppel_Znf"/>
</dbReference>
<evidence type="ECO:0000256" key="1">
    <source>
        <dbReference type="ARBA" id="ARBA00004123"/>
    </source>
</evidence>
<dbReference type="InterPro" id="IPR013087">
    <property type="entry name" value="Znf_C2H2_type"/>
</dbReference>
<dbReference type="PANTHER" id="PTHR24388">
    <property type="entry name" value="ZINC FINGER PROTEIN"/>
    <property type="match status" value="1"/>
</dbReference>
<reference evidence="9" key="2">
    <citation type="submission" date="2014-06" db="EMBL/GenBank/DDBJ databases">
        <authorList>
            <person name="Aslett M."/>
        </authorList>
    </citation>
    <scope>NUCLEOTIDE SEQUENCE</scope>
</reference>
<proteinExistence type="predicted"/>
<keyword evidence="6" id="KW-0539">Nucleus</keyword>
<dbReference type="EMBL" id="LK028673">
    <property type="protein sequence ID" value="CDS24986.1"/>
    <property type="molecule type" value="Genomic_DNA"/>
</dbReference>
<keyword evidence="5" id="KW-0862">Zinc</keyword>
<evidence type="ECO:0000259" key="8">
    <source>
        <dbReference type="PROSITE" id="PS50157"/>
    </source>
</evidence>
<evidence type="ECO:0000313" key="9">
    <source>
        <dbReference type="EMBL" id="CDS24986.1"/>
    </source>
</evidence>
<dbReference type="PANTHER" id="PTHR24388:SF54">
    <property type="entry name" value="PROTEIN ESCARGOT"/>
    <property type="match status" value="1"/>
</dbReference>
<evidence type="ECO:0000256" key="7">
    <source>
        <dbReference type="PROSITE-ProRule" id="PRU00042"/>
    </source>
</evidence>
<dbReference type="GO" id="GO:0005634">
    <property type="term" value="C:nucleus"/>
    <property type="evidence" value="ECO:0007669"/>
    <property type="project" value="UniProtKB-SubCell"/>
</dbReference>
<sequence>MTSIFSLSSTATVGNSSYFSSTSSSNHSKASMGSQLMLGYNEQIPAMNSSTLFPSQPLISSCVSSTNQIVALPQLCSQPINSGTMMPLLVHGHTTPLQSREFGLEASNFQFWCHYMLLSKLFDLLSIATHTSTVRPTDNAPTFPIVREARIKNEDDMSDNRICYTTVPIRANDEGVDREERPIWKCRECGKACNSSASLRMHEQSHSRQWKCRFCGKAFSRKWLLEGHERTHTGEKPFICPVCQRSFADRSNMRTHMQTHMAVKHCCCPHCPRSFIRRDLLIRHLKKCPVSTLAATTVTNDAPTTGIVNTACDFDSINSTS</sequence>
<evidence type="ECO:0000313" key="11">
    <source>
        <dbReference type="WBParaSite" id="EgrG_000942600"/>
    </source>
</evidence>
<dbReference type="InterPro" id="IPR036236">
    <property type="entry name" value="Znf_C2H2_sf"/>
</dbReference>
<keyword evidence="3" id="KW-0677">Repeat</keyword>
<evidence type="ECO:0000256" key="5">
    <source>
        <dbReference type="ARBA" id="ARBA00022833"/>
    </source>
</evidence>
<keyword evidence="2" id="KW-0479">Metal-binding</keyword>
<dbReference type="PROSITE" id="PS50157">
    <property type="entry name" value="ZINC_FINGER_C2H2_2"/>
    <property type="match status" value="3"/>
</dbReference>
<dbReference type="AlphaFoldDB" id="A0A068X2H9"/>
<organism evidence="9">
    <name type="scientific">Echinococcus granulosus</name>
    <name type="common">Hydatid tapeworm</name>
    <dbReference type="NCBI Taxonomy" id="6210"/>
    <lineage>
        <taxon>Eukaryota</taxon>
        <taxon>Metazoa</taxon>
        <taxon>Spiralia</taxon>
        <taxon>Lophotrochozoa</taxon>
        <taxon>Platyhelminthes</taxon>
        <taxon>Cestoda</taxon>
        <taxon>Eucestoda</taxon>
        <taxon>Cyclophyllidea</taxon>
        <taxon>Taeniidae</taxon>
        <taxon>Echinococcus</taxon>
        <taxon>Echinococcus granulosus group</taxon>
    </lineage>
</organism>
<dbReference type="FunFam" id="3.30.160.60:FF:000260">
    <property type="entry name" value="Spalt-like transcription factor 1"/>
    <property type="match status" value="1"/>
</dbReference>
<accession>A0A068X2H9</accession>
<evidence type="ECO:0000256" key="4">
    <source>
        <dbReference type="ARBA" id="ARBA00022771"/>
    </source>
</evidence>
<evidence type="ECO:0000313" key="10">
    <source>
        <dbReference type="Proteomes" id="UP000492820"/>
    </source>
</evidence>
<dbReference type="Gene3D" id="3.30.160.60">
    <property type="entry name" value="Classic Zinc Finger"/>
    <property type="match status" value="3"/>
</dbReference>
<evidence type="ECO:0000256" key="3">
    <source>
        <dbReference type="ARBA" id="ARBA00022737"/>
    </source>
</evidence>
<dbReference type="GO" id="GO:0000981">
    <property type="term" value="F:DNA-binding transcription factor activity, RNA polymerase II-specific"/>
    <property type="evidence" value="ECO:0007669"/>
    <property type="project" value="TreeGrafter"/>
</dbReference>
<evidence type="ECO:0000256" key="6">
    <source>
        <dbReference type="ARBA" id="ARBA00023242"/>
    </source>
</evidence>
<dbReference type="SUPFAM" id="SSF57667">
    <property type="entry name" value="beta-beta-alpha zinc fingers"/>
    <property type="match status" value="3"/>
</dbReference>
<dbReference type="PROSITE" id="PS00028">
    <property type="entry name" value="ZINC_FINGER_C2H2_1"/>
    <property type="match status" value="2"/>
</dbReference>
<comment type="subcellular location">
    <subcellularLocation>
        <location evidence="1">Nucleus</location>
    </subcellularLocation>
</comment>
<dbReference type="OrthoDB" id="654211at2759"/>
<dbReference type="SMART" id="SM00355">
    <property type="entry name" value="ZnF_C2H2"/>
    <property type="match status" value="4"/>
</dbReference>